<evidence type="ECO:0000256" key="3">
    <source>
        <dbReference type="ARBA" id="ARBA00022884"/>
    </source>
</evidence>
<dbReference type="PROSITE" id="PS50889">
    <property type="entry name" value="S4"/>
    <property type="match status" value="1"/>
</dbReference>
<comment type="caution">
    <text evidence="7">The sequence shown here is derived from an EMBL/GenBank/DDBJ whole genome shotgun (WGS) entry which is preliminary data.</text>
</comment>
<dbReference type="CDD" id="cd00165">
    <property type="entry name" value="S4"/>
    <property type="match status" value="1"/>
</dbReference>
<accession>A0ABU9D7N5</accession>
<dbReference type="InterPro" id="IPR002942">
    <property type="entry name" value="S4_RNA-bd"/>
</dbReference>
<dbReference type="EMBL" id="JBBPCO010000005">
    <property type="protein sequence ID" value="MEK8089429.1"/>
    <property type="molecule type" value="Genomic_DNA"/>
</dbReference>
<keyword evidence="4" id="KW-0648">Protein biosynthesis</keyword>
<evidence type="ECO:0000256" key="4">
    <source>
        <dbReference type="ARBA" id="ARBA00022917"/>
    </source>
</evidence>
<dbReference type="SUPFAM" id="SSF55174">
    <property type="entry name" value="Alpha-L RNA-binding motif"/>
    <property type="match status" value="1"/>
</dbReference>
<keyword evidence="1" id="KW-0820">tRNA-binding</keyword>
<dbReference type="PIRSF" id="PIRSF038881">
    <property type="entry name" value="RNAbp_HP1423"/>
    <property type="match status" value="1"/>
</dbReference>
<name>A0ABU9D7N5_9PROT</name>
<gene>
    <name evidence="7" type="ORF">WOB96_06575</name>
</gene>
<keyword evidence="8" id="KW-1185">Reference proteome</keyword>
<dbReference type="Gene3D" id="3.10.290.10">
    <property type="entry name" value="RNA-binding S4 domain"/>
    <property type="match status" value="1"/>
</dbReference>
<evidence type="ECO:0000313" key="8">
    <source>
        <dbReference type="Proteomes" id="UP001446205"/>
    </source>
</evidence>
<dbReference type="Proteomes" id="UP001446205">
    <property type="component" value="Unassembled WGS sequence"/>
</dbReference>
<evidence type="ECO:0000256" key="2">
    <source>
        <dbReference type="ARBA" id="ARBA00022730"/>
    </source>
</evidence>
<evidence type="ECO:0000256" key="1">
    <source>
        <dbReference type="ARBA" id="ARBA00022555"/>
    </source>
</evidence>
<protein>
    <submittedName>
        <fullName evidence="7">S4 domain-containing protein</fullName>
    </submittedName>
</protein>
<dbReference type="InterPro" id="IPR036986">
    <property type="entry name" value="S4_RNA-bd_sf"/>
</dbReference>
<evidence type="ECO:0000259" key="6">
    <source>
        <dbReference type="SMART" id="SM00363"/>
    </source>
</evidence>
<keyword evidence="3 5" id="KW-0694">RNA-binding</keyword>
<dbReference type="Pfam" id="PF01479">
    <property type="entry name" value="S4"/>
    <property type="match status" value="1"/>
</dbReference>
<sequence length="89" mass="9908">MRLDLFLKATRLIKRRTLAKEVCDAGCATINGRPAKAGDSVKPGDSIVLDLARRRVEARVLALPPKQPGKTDMSAYLDILKVEEKERDF</sequence>
<proteinExistence type="predicted"/>
<dbReference type="RefSeq" id="WP_341370488.1">
    <property type="nucleotide sequence ID" value="NZ_JBBPCO010000005.1"/>
</dbReference>
<reference evidence="7 8" key="1">
    <citation type="submission" date="2024-04" db="EMBL/GenBank/DDBJ databases">
        <authorList>
            <person name="Abashina T."/>
            <person name="Shaikin A."/>
        </authorList>
    </citation>
    <scope>NUCLEOTIDE SEQUENCE [LARGE SCALE GENOMIC DNA]</scope>
    <source>
        <strain evidence="7 8">AAFK</strain>
    </source>
</reference>
<evidence type="ECO:0000256" key="5">
    <source>
        <dbReference type="PROSITE-ProRule" id="PRU00182"/>
    </source>
</evidence>
<keyword evidence="2" id="KW-0699">rRNA-binding</keyword>
<dbReference type="InterPro" id="IPR025490">
    <property type="entry name" value="RqcP"/>
</dbReference>
<feature type="domain" description="RNA-binding S4" evidence="6">
    <location>
        <begin position="1"/>
        <end position="61"/>
    </location>
</feature>
<organism evidence="7 8">
    <name type="scientific">Thermithiobacillus plumbiphilus</name>
    <dbReference type="NCBI Taxonomy" id="1729899"/>
    <lineage>
        <taxon>Bacteria</taxon>
        <taxon>Pseudomonadati</taxon>
        <taxon>Pseudomonadota</taxon>
        <taxon>Acidithiobacillia</taxon>
        <taxon>Acidithiobacillales</taxon>
        <taxon>Thermithiobacillaceae</taxon>
        <taxon>Thermithiobacillus</taxon>
    </lineage>
</organism>
<dbReference type="SMART" id="SM00363">
    <property type="entry name" value="S4"/>
    <property type="match status" value="1"/>
</dbReference>
<evidence type="ECO:0000313" key="7">
    <source>
        <dbReference type="EMBL" id="MEK8089429.1"/>
    </source>
</evidence>